<sequence length="415" mass="49584">MLMDLLPLEVKHVTLETDMLKQFEDKQYMKTLLEKMVTINEDGEFQMPVFDERDLSIPIFKGSQQRRVLPFGFKVIDYETEYSPLGRAIVTVSACVINKLSRDGRHPDKTMICEHKVYFVFIESTRKWLWVDMGNENHQNTQTYRQREKDEIELVEQFRQDYFDYYKRLSIMLNTETSFVSVSRIQKYLELFAEYTMTMKKGLAAYRFFDSISPVEYKYLEKYATYLLDKCNEVWENFNFIKGDAESGLTDYEKEKLAPIKEAAEEVRKFFTPRTEKNPDKTKRYGYCPTFHYQNELNRIMIPNVAEVERRAAFNSPNLHWSEDKEKEFIRDFISYHFKKHDSKESEPEPETKEYIPGVLGERYQINKELLNEWKSISYDEVKKKFIKIGQENGIRPNDYLNDLKELKSVLNSTF</sequence>
<dbReference type="RefSeq" id="WP_098517179.1">
    <property type="nucleotide sequence ID" value="NZ_NUVX01000042.1"/>
</dbReference>
<dbReference type="Proteomes" id="UP000224003">
    <property type="component" value="Unassembled WGS sequence"/>
</dbReference>
<reference evidence="1 2" key="1">
    <citation type="submission" date="2017-09" db="EMBL/GenBank/DDBJ databases">
        <title>Large-scale bioinformatics analysis of Bacillus genomes uncovers conserved roles of natural products in bacterial physiology.</title>
        <authorList>
            <consortium name="Agbiome Team Llc"/>
            <person name="Bleich R.M."/>
            <person name="Grubbs K.J."/>
            <person name="Santa Maria K.C."/>
            <person name="Allen S.E."/>
            <person name="Farag S."/>
            <person name="Shank E.A."/>
            <person name="Bowers A."/>
        </authorList>
    </citation>
    <scope>NUCLEOTIDE SEQUENCE [LARGE SCALE GENOMIC DNA]</scope>
    <source>
        <strain evidence="1 2">AFS085496</strain>
    </source>
</reference>
<proteinExistence type="predicted"/>
<accession>A0A9X6WKG6</accession>
<dbReference type="EMBL" id="NUVX01000042">
    <property type="protein sequence ID" value="PFJ36442.1"/>
    <property type="molecule type" value="Genomic_DNA"/>
</dbReference>
<evidence type="ECO:0000313" key="1">
    <source>
        <dbReference type="EMBL" id="PFJ36442.1"/>
    </source>
</evidence>
<organism evidence="1 2">
    <name type="scientific">Bacillus thuringiensis</name>
    <dbReference type="NCBI Taxonomy" id="1428"/>
    <lineage>
        <taxon>Bacteria</taxon>
        <taxon>Bacillati</taxon>
        <taxon>Bacillota</taxon>
        <taxon>Bacilli</taxon>
        <taxon>Bacillales</taxon>
        <taxon>Bacillaceae</taxon>
        <taxon>Bacillus</taxon>
        <taxon>Bacillus cereus group</taxon>
    </lineage>
</organism>
<evidence type="ECO:0000313" key="2">
    <source>
        <dbReference type="Proteomes" id="UP000224003"/>
    </source>
</evidence>
<protein>
    <submittedName>
        <fullName evidence="1">Uncharacterized protein</fullName>
    </submittedName>
</protein>
<dbReference type="AlphaFoldDB" id="A0A9X6WKG6"/>
<comment type="caution">
    <text evidence="1">The sequence shown here is derived from an EMBL/GenBank/DDBJ whole genome shotgun (WGS) entry which is preliminary data.</text>
</comment>
<gene>
    <name evidence="1" type="ORF">COJ15_22785</name>
</gene>
<name>A0A9X6WKG6_BACTU</name>